<dbReference type="Proteomes" id="UP000522333">
    <property type="component" value="Unassembled WGS sequence"/>
</dbReference>
<dbReference type="InterPro" id="IPR050277">
    <property type="entry name" value="Sodium:Solute_Symporter"/>
</dbReference>
<comment type="caution">
    <text evidence="15">The sequence shown here is derived from an EMBL/GenBank/DDBJ whole genome shotgun (WGS) entry which is preliminary data.</text>
</comment>
<evidence type="ECO:0000256" key="11">
    <source>
        <dbReference type="ARBA" id="ARBA00023201"/>
    </source>
</evidence>
<evidence type="ECO:0000256" key="7">
    <source>
        <dbReference type="ARBA" id="ARBA00022989"/>
    </source>
</evidence>
<evidence type="ECO:0000256" key="13">
    <source>
        <dbReference type="RuleBase" id="RU362091"/>
    </source>
</evidence>
<feature type="transmembrane region" description="Helical" evidence="14">
    <location>
        <begin position="6"/>
        <end position="23"/>
    </location>
</feature>
<feature type="transmembrane region" description="Helical" evidence="14">
    <location>
        <begin position="66"/>
        <end position="85"/>
    </location>
</feature>
<evidence type="ECO:0000313" key="16">
    <source>
        <dbReference type="Proteomes" id="UP000522333"/>
    </source>
</evidence>
<feature type="transmembrane region" description="Helical" evidence="14">
    <location>
        <begin position="353"/>
        <end position="370"/>
    </location>
</feature>
<evidence type="ECO:0000256" key="10">
    <source>
        <dbReference type="ARBA" id="ARBA00023136"/>
    </source>
</evidence>
<gene>
    <name evidence="15" type="ORF">HF854_00780</name>
</gene>
<feature type="transmembrane region" description="Helical" evidence="14">
    <location>
        <begin position="447"/>
        <end position="465"/>
    </location>
</feature>
<feature type="transmembrane region" description="Helical" evidence="14">
    <location>
        <begin position="408"/>
        <end position="427"/>
    </location>
</feature>
<accession>A0A848CDZ4</accession>
<organism evidence="15 16">
    <name type="scientific">Desulfovibrio piger</name>
    <dbReference type="NCBI Taxonomy" id="901"/>
    <lineage>
        <taxon>Bacteria</taxon>
        <taxon>Pseudomonadati</taxon>
        <taxon>Thermodesulfobacteriota</taxon>
        <taxon>Desulfovibrionia</taxon>
        <taxon>Desulfovibrionales</taxon>
        <taxon>Desulfovibrionaceae</taxon>
        <taxon>Desulfovibrio</taxon>
    </lineage>
</organism>
<reference evidence="15 16" key="1">
    <citation type="submission" date="2020-04" db="EMBL/GenBank/DDBJ databases">
        <authorList>
            <person name="Hitch T.C.A."/>
            <person name="Wylensek D."/>
            <person name="Clavel T."/>
        </authorList>
    </citation>
    <scope>NUCLEOTIDE SEQUENCE [LARGE SCALE GENOMIC DNA]</scope>
    <source>
        <strain evidence="15 16">PG-251-APC-1</strain>
    </source>
</reference>
<dbReference type="RefSeq" id="WP_168934578.1">
    <property type="nucleotide sequence ID" value="NZ_CAJKKT010000014.1"/>
</dbReference>
<feature type="transmembrane region" description="Helical" evidence="14">
    <location>
        <begin position="117"/>
        <end position="141"/>
    </location>
</feature>
<dbReference type="PROSITE" id="PS50283">
    <property type="entry name" value="NA_SOLUT_SYMP_3"/>
    <property type="match status" value="1"/>
</dbReference>
<dbReference type="PANTHER" id="PTHR48086:SF3">
    <property type="entry name" value="SODIUM_PROLINE SYMPORTER"/>
    <property type="match status" value="1"/>
</dbReference>
<dbReference type="Gene3D" id="1.20.1730.10">
    <property type="entry name" value="Sodium/glucose cotransporter"/>
    <property type="match status" value="1"/>
</dbReference>
<keyword evidence="4" id="KW-1003">Cell membrane</keyword>
<evidence type="ECO:0000313" key="15">
    <source>
        <dbReference type="EMBL" id="NME51089.1"/>
    </source>
</evidence>
<feature type="transmembrane region" description="Helical" evidence="14">
    <location>
        <begin position="376"/>
        <end position="399"/>
    </location>
</feature>
<sequence length="484" mass="51716">MLADVLIWGGYIALFIWLSRKGSGHDVMVSGRVGFGIQAFAYVATYISAVALVGFGGLAYAYGMQMLLVAAGNVWLGTWIVYRYLAWPTRLCQRNLQARTPVQLLANGHRSPLLGRCLALIFAVFLGVYASAVIKGAALLLAQIMPVPVWLLVWIVALLVAAAIYMGGLRGVLYTEAMQGFVMLVGICMLTVAVFDKVGGPVEGMARLAELAPTATANTGFVSLADGGQGWFIISLVIVTSVAVWAQPQMIQRHFALNSARQVNRITPLAMLVLTVLVGGAYYVASLARLFMPEVASPDDVMPALVKMLLPDIGLQLFVLAIVSASLSTATAIFHIAVAAIAEDLPGRKTSRGMWFAGIVFCVLLSGGCAQIKGQIIAMLCTTSWSIVGSTVLVAYVALVRFGKRSSLAAWCSCAAGFVSCMLWYLMTHPQFAILPMPWPSLAALPPFFVGFAFSLAGWGLGWALDGEGRRNSSFWPAGMKPGM</sequence>
<evidence type="ECO:0000256" key="1">
    <source>
        <dbReference type="ARBA" id="ARBA00004651"/>
    </source>
</evidence>
<dbReference type="GO" id="GO:0015824">
    <property type="term" value="P:proline transport"/>
    <property type="evidence" value="ECO:0007669"/>
    <property type="project" value="TreeGrafter"/>
</dbReference>
<keyword evidence="9" id="KW-0406">Ion transport</keyword>
<keyword evidence="11" id="KW-0739">Sodium transport</keyword>
<protein>
    <submittedName>
        <fullName evidence="15">Sodium:solute symporter family protein</fullName>
    </submittedName>
</protein>
<comment type="subcellular location">
    <subcellularLocation>
        <location evidence="1">Cell membrane</location>
        <topology evidence="1">Multi-pass membrane protein</topology>
    </subcellularLocation>
</comment>
<name>A0A848CDZ4_9BACT</name>
<feature type="transmembrane region" description="Helical" evidence="14">
    <location>
        <begin position="177"/>
        <end position="195"/>
    </location>
</feature>
<dbReference type="CDD" id="cd10322">
    <property type="entry name" value="SLC5sbd"/>
    <property type="match status" value="1"/>
</dbReference>
<feature type="transmembrane region" description="Helical" evidence="14">
    <location>
        <begin position="266"/>
        <end position="285"/>
    </location>
</feature>
<evidence type="ECO:0000256" key="5">
    <source>
        <dbReference type="ARBA" id="ARBA00022692"/>
    </source>
</evidence>
<evidence type="ECO:0000256" key="9">
    <source>
        <dbReference type="ARBA" id="ARBA00023065"/>
    </source>
</evidence>
<evidence type="ECO:0000256" key="4">
    <source>
        <dbReference type="ARBA" id="ARBA00022475"/>
    </source>
</evidence>
<keyword evidence="10 14" id="KW-0472">Membrane</keyword>
<keyword evidence="8" id="KW-0915">Sodium</keyword>
<dbReference type="Pfam" id="PF00474">
    <property type="entry name" value="SSF"/>
    <property type="match status" value="1"/>
</dbReference>
<feature type="transmembrane region" description="Helical" evidence="14">
    <location>
        <begin position="147"/>
        <end position="165"/>
    </location>
</feature>
<evidence type="ECO:0000256" key="6">
    <source>
        <dbReference type="ARBA" id="ARBA00022847"/>
    </source>
</evidence>
<evidence type="ECO:0000256" key="14">
    <source>
        <dbReference type="SAM" id="Phobius"/>
    </source>
</evidence>
<dbReference type="GO" id="GO:0005886">
    <property type="term" value="C:plasma membrane"/>
    <property type="evidence" value="ECO:0007669"/>
    <property type="project" value="UniProtKB-SubCell"/>
</dbReference>
<keyword evidence="5 14" id="KW-0812">Transmembrane</keyword>
<dbReference type="GO" id="GO:0005298">
    <property type="term" value="F:proline:sodium symporter activity"/>
    <property type="evidence" value="ECO:0007669"/>
    <property type="project" value="TreeGrafter"/>
</dbReference>
<dbReference type="PANTHER" id="PTHR48086">
    <property type="entry name" value="SODIUM/PROLINE SYMPORTER-RELATED"/>
    <property type="match status" value="1"/>
</dbReference>
<keyword evidence="6" id="KW-0769">Symport</keyword>
<evidence type="ECO:0000256" key="12">
    <source>
        <dbReference type="ARBA" id="ARBA00033708"/>
    </source>
</evidence>
<comment type="catalytic activity">
    <reaction evidence="12">
        <text>L-proline(in) + Na(+)(in) = L-proline(out) + Na(+)(out)</text>
        <dbReference type="Rhea" id="RHEA:28967"/>
        <dbReference type="ChEBI" id="CHEBI:29101"/>
        <dbReference type="ChEBI" id="CHEBI:60039"/>
    </reaction>
</comment>
<evidence type="ECO:0000256" key="3">
    <source>
        <dbReference type="ARBA" id="ARBA00022448"/>
    </source>
</evidence>
<feature type="transmembrane region" description="Helical" evidence="14">
    <location>
        <begin position="35"/>
        <end position="60"/>
    </location>
</feature>
<dbReference type="AlphaFoldDB" id="A0A848CDZ4"/>
<comment type="similarity">
    <text evidence="2 13">Belongs to the sodium:solute symporter (SSF) (TC 2.A.21) family.</text>
</comment>
<feature type="transmembrane region" description="Helical" evidence="14">
    <location>
        <begin position="228"/>
        <end position="246"/>
    </location>
</feature>
<keyword evidence="3" id="KW-0813">Transport</keyword>
<evidence type="ECO:0000256" key="2">
    <source>
        <dbReference type="ARBA" id="ARBA00006434"/>
    </source>
</evidence>
<dbReference type="GO" id="GO:0015193">
    <property type="term" value="F:L-proline transmembrane transporter activity"/>
    <property type="evidence" value="ECO:0007669"/>
    <property type="project" value="TreeGrafter"/>
</dbReference>
<dbReference type="InterPro" id="IPR001734">
    <property type="entry name" value="Na/solute_symporter"/>
</dbReference>
<dbReference type="InterPro" id="IPR038377">
    <property type="entry name" value="Na/Glc_symporter_sf"/>
</dbReference>
<keyword evidence="7 14" id="KW-1133">Transmembrane helix</keyword>
<evidence type="ECO:0000256" key="8">
    <source>
        <dbReference type="ARBA" id="ARBA00023053"/>
    </source>
</evidence>
<feature type="transmembrane region" description="Helical" evidence="14">
    <location>
        <begin position="317"/>
        <end position="341"/>
    </location>
</feature>
<proteinExistence type="inferred from homology"/>
<dbReference type="EMBL" id="JABAFY010000002">
    <property type="protein sequence ID" value="NME51089.1"/>
    <property type="molecule type" value="Genomic_DNA"/>
</dbReference>